<dbReference type="Gene3D" id="1.20.58.480">
    <property type="match status" value="1"/>
</dbReference>
<dbReference type="InterPro" id="IPR037217">
    <property type="entry name" value="Trp/Indoleamine_2_3_dOase-like"/>
</dbReference>
<keyword evidence="3 4" id="KW-0408">Iron</keyword>
<dbReference type="AlphaFoldDB" id="A0A1Y1USB5"/>
<evidence type="ECO:0000256" key="4">
    <source>
        <dbReference type="PIRSR" id="PIRSR600898-1"/>
    </source>
</evidence>
<dbReference type="FunFam" id="1.20.58.480:FF:000006">
    <property type="entry name" value="Related to BNA2-tryptophan 2,3-dioxygenase"/>
    <property type="match status" value="1"/>
</dbReference>
<protein>
    <submittedName>
        <fullName evidence="5">Indoleamine 2,3-dioxygenase</fullName>
    </submittedName>
</protein>
<proteinExistence type="inferred from homology"/>
<keyword evidence="6" id="KW-1185">Reference proteome</keyword>
<name>A0A1Y1USB5_9TREE</name>
<dbReference type="GO" id="GO:0033754">
    <property type="term" value="F:indoleamine 2,3-dioxygenase activity"/>
    <property type="evidence" value="ECO:0007669"/>
    <property type="project" value="TreeGrafter"/>
</dbReference>
<keyword evidence="5" id="KW-0560">Oxidoreductase</keyword>
<keyword evidence="4" id="KW-0349">Heme</keyword>
<dbReference type="GO" id="GO:0020037">
    <property type="term" value="F:heme binding"/>
    <property type="evidence" value="ECO:0007669"/>
    <property type="project" value="InterPro"/>
</dbReference>
<comment type="caution">
    <text evidence="5">The sequence shown here is derived from an EMBL/GenBank/DDBJ whole genome shotgun (WGS) entry which is preliminary data.</text>
</comment>
<dbReference type="InParanoid" id="A0A1Y1USB5"/>
<dbReference type="EMBL" id="NBSH01000001">
    <property type="protein sequence ID" value="ORX40913.1"/>
    <property type="molecule type" value="Genomic_DNA"/>
</dbReference>
<dbReference type="STRING" id="4999.A0A1Y1USB5"/>
<accession>A0A1Y1USB5</accession>
<dbReference type="PANTHER" id="PTHR28657">
    <property type="entry name" value="INDOLEAMINE 2,3-DIOXYGENASE"/>
    <property type="match status" value="1"/>
</dbReference>
<evidence type="ECO:0000256" key="2">
    <source>
        <dbReference type="ARBA" id="ARBA00022723"/>
    </source>
</evidence>
<evidence type="ECO:0000256" key="3">
    <source>
        <dbReference type="ARBA" id="ARBA00023004"/>
    </source>
</evidence>
<feature type="binding site" description="proximal binding residue" evidence="4">
    <location>
        <position position="449"/>
    </location>
    <ligand>
        <name>heme b</name>
        <dbReference type="ChEBI" id="CHEBI:60344"/>
    </ligand>
    <ligandPart>
        <name>Fe</name>
        <dbReference type="ChEBI" id="CHEBI:18248"/>
    </ligandPart>
</feature>
<organism evidence="5 6">
    <name type="scientific">Kockovaella imperatae</name>
    <dbReference type="NCBI Taxonomy" id="4999"/>
    <lineage>
        <taxon>Eukaryota</taxon>
        <taxon>Fungi</taxon>
        <taxon>Dikarya</taxon>
        <taxon>Basidiomycota</taxon>
        <taxon>Agaricomycotina</taxon>
        <taxon>Tremellomycetes</taxon>
        <taxon>Tremellales</taxon>
        <taxon>Cuniculitremaceae</taxon>
        <taxon>Kockovaella</taxon>
    </lineage>
</organism>
<dbReference type="OrthoDB" id="540174at2759"/>
<evidence type="ECO:0000256" key="1">
    <source>
        <dbReference type="ARBA" id="ARBA00007119"/>
    </source>
</evidence>
<dbReference type="GO" id="GO:0046872">
    <property type="term" value="F:metal ion binding"/>
    <property type="evidence" value="ECO:0007669"/>
    <property type="project" value="UniProtKB-KW"/>
</dbReference>
<dbReference type="RefSeq" id="XP_021874592.1">
    <property type="nucleotide sequence ID" value="XM_022013105.1"/>
</dbReference>
<gene>
    <name evidence="5" type="ORF">BD324DRAFT_575093</name>
</gene>
<dbReference type="Proteomes" id="UP000193218">
    <property type="component" value="Unassembled WGS sequence"/>
</dbReference>
<comment type="similarity">
    <text evidence="1">Belongs to the indoleamine 2,3-dioxygenase family.</text>
</comment>
<dbReference type="GeneID" id="33554913"/>
<reference evidence="5 6" key="1">
    <citation type="submission" date="2017-03" db="EMBL/GenBank/DDBJ databases">
        <title>Widespread Adenine N6-methylation of Active Genes in Fungi.</title>
        <authorList>
            <consortium name="DOE Joint Genome Institute"/>
            <person name="Mondo S.J."/>
            <person name="Dannebaum R.O."/>
            <person name="Kuo R.C."/>
            <person name="Louie K.B."/>
            <person name="Bewick A.J."/>
            <person name="Labutti K."/>
            <person name="Haridas S."/>
            <person name="Kuo A."/>
            <person name="Salamov A."/>
            <person name="Ahrendt S.R."/>
            <person name="Lau R."/>
            <person name="Bowen B.P."/>
            <person name="Lipzen A."/>
            <person name="Sullivan W."/>
            <person name="Andreopoulos W.B."/>
            <person name="Clum A."/>
            <person name="Lindquist E."/>
            <person name="Daum C."/>
            <person name="Northen T.R."/>
            <person name="Ramamoorthy G."/>
            <person name="Schmitz R.J."/>
            <person name="Gryganskyi A."/>
            <person name="Culley D."/>
            <person name="Magnuson J."/>
            <person name="James T.Y."/>
            <person name="O'Malley M.A."/>
            <person name="Stajich J.E."/>
            <person name="Spatafora J.W."/>
            <person name="Visel A."/>
            <person name="Grigoriev I.V."/>
        </authorList>
    </citation>
    <scope>NUCLEOTIDE SEQUENCE [LARGE SCALE GENOMIC DNA]</scope>
    <source>
        <strain evidence="5 6">NRRL Y-17943</strain>
    </source>
</reference>
<evidence type="ECO:0000313" key="6">
    <source>
        <dbReference type="Proteomes" id="UP000193218"/>
    </source>
</evidence>
<dbReference type="PANTHER" id="PTHR28657:SF5">
    <property type="entry name" value="INDOLEAMINE 2,3-DIOXYGENASE"/>
    <property type="match status" value="1"/>
</dbReference>
<dbReference type="Pfam" id="PF01231">
    <property type="entry name" value="IDO"/>
    <property type="match status" value="1"/>
</dbReference>
<dbReference type="GO" id="GO:0005737">
    <property type="term" value="C:cytoplasm"/>
    <property type="evidence" value="ECO:0007669"/>
    <property type="project" value="TreeGrafter"/>
</dbReference>
<dbReference type="GO" id="GO:0019441">
    <property type="term" value="P:L-tryptophan catabolic process to kynurenine"/>
    <property type="evidence" value="ECO:0007669"/>
    <property type="project" value="InterPro"/>
</dbReference>
<evidence type="ECO:0000313" key="5">
    <source>
        <dbReference type="EMBL" id="ORX40913.1"/>
    </source>
</evidence>
<keyword evidence="5" id="KW-0223">Dioxygenase</keyword>
<sequence>MLSQRSPSPPPLNRIPLPPGHFLALQPSYAQSTDLFPSGAPSTSAHDSNGLAPNVASLASADFEVDVRTGFLPLTKNLERLPAPWDIWEDAFDAARGQGVGDGLMLAGTRPKDVEWRRAIEMMPVLDTRGLERSILLMRRAHLVLTYIQHFYVHSSPPSQITHVIPQPIASPLKPVSTSLGLPPVVTYADTVLYNFLSTDPSQPPHYSLNPPSRAVGSFTNTKSEEMFYVISAQCEISGAAALKLMRQSLDELFLADAVALQRLTIYLTKLAVLIDRIGDITLSMMQHVDPEEFYHLIRPWFRGSDDGPDSRPWQLDQGSTSNTKLYSGPSAGQSSLIHAIDIFLTVDHTDRTPEIAPVDPVTTEDVHIMTDHTPISTERPTISVPMEATFVQRMLEYMPLPHRTFLLHLSTHPTPLRSLVIEHAQSQPRLVEAYDGALEALKRFREKHMRIVSLFIVQQARKQPSERIRLSLGQTEQVVQVEDVRELRGTGGSPLFKFLKRCRDNTTKAMIGQPKGPTYELK</sequence>
<keyword evidence="2 4" id="KW-0479">Metal-binding</keyword>
<dbReference type="GO" id="GO:0034354">
    <property type="term" value="P:'de novo' NAD+ biosynthetic process from L-tryptophan"/>
    <property type="evidence" value="ECO:0007669"/>
    <property type="project" value="TreeGrafter"/>
</dbReference>
<dbReference type="InterPro" id="IPR000898">
    <property type="entry name" value="Indolamine_dOase"/>
</dbReference>
<dbReference type="SUPFAM" id="SSF140959">
    <property type="entry name" value="Indolic compounds 2,3-dioxygenase-like"/>
    <property type="match status" value="1"/>
</dbReference>